<dbReference type="Pfam" id="PF00722">
    <property type="entry name" value="Glyco_hydro_16"/>
    <property type="match status" value="1"/>
</dbReference>
<gene>
    <name evidence="3" type="ORF">ACFQEU_03660</name>
</gene>
<dbReference type="InterPro" id="IPR013320">
    <property type="entry name" value="ConA-like_dom_sf"/>
</dbReference>
<evidence type="ECO:0000313" key="4">
    <source>
        <dbReference type="Proteomes" id="UP001596442"/>
    </source>
</evidence>
<dbReference type="InterPro" id="IPR000757">
    <property type="entry name" value="Beta-glucanase-like"/>
</dbReference>
<comment type="caution">
    <text evidence="3">The sequence shown here is derived from an EMBL/GenBank/DDBJ whole genome shotgun (WGS) entry which is preliminary data.</text>
</comment>
<dbReference type="Proteomes" id="UP001596442">
    <property type="component" value="Unassembled WGS sequence"/>
</dbReference>
<keyword evidence="4" id="KW-1185">Reference proteome</keyword>
<dbReference type="InterPro" id="IPR050546">
    <property type="entry name" value="Glycosyl_Hydrlase_16"/>
</dbReference>
<dbReference type="EMBL" id="JBHSWW010000027">
    <property type="protein sequence ID" value="MFC6752570.1"/>
    <property type="molecule type" value="Genomic_DNA"/>
</dbReference>
<dbReference type="AlphaFoldDB" id="A0ABD5S802"/>
<sequence length="281" mass="32066">MSTAGCLGSRIDDIMRRDSQSGSWPDDDWQLVVDEQWESFDTDRWGVGFIDREEWIPDDDAAVREENVTITDGVCELLVESEGTGPDGCFQGVINSTTGEEPHHPAAGIPIDPVPGQYVEARLKLPGRTGILPAFWMHPANMNWPPEIDIVELFQRGEETSSERQHLHVNVHWSESGTPNDRETHTDDPFSLDTSIDLTESFNTYGCAWFEDRIEWYFNENHILTRTTPPAMIQSLTALESRPFGLVFSNHVNRIGQANLTEQWRERLAIDWVRVWEQDAQ</sequence>
<evidence type="ECO:0000313" key="3">
    <source>
        <dbReference type="EMBL" id="MFC6752570.1"/>
    </source>
</evidence>
<evidence type="ECO:0000259" key="2">
    <source>
        <dbReference type="PROSITE" id="PS51762"/>
    </source>
</evidence>
<protein>
    <submittedName>
        <fullName evidence="3">Family 16 glycosylhydrolase</fullName>
    </submittedName>
</protein>
<dbReference type="PANTHER" id="PTHR10963:SF55">
    <property type="entry name" value="GLYCOSIDE HYDROLASE FAMILY 16 PROTEIN"/>
    <property type="match status" value="1"/>
</dbReference>
<organism evidence="3 4">
    <name type="scientific">Halorubrum tibetense</name>
    <dbReference type="NCBI Taxonomy" id="175631"/>
    <lineage>
        <taxon>Archaea</taxon>
        <taxon>Methanobacteriati</taxon>
        <taxon>Methanobacteriota</taxon>
        <taxon>Stenosarchaea group</taxon>
        <taxon>Halobacteria</taxon>
        <taxon>Halobacteriales</taxon>
        <taxon>Haloferacaceae</taxon>
        <taxon>Halorubrum</taxon>
    </lineage>
</organism>
<dbReference type="Gene3D" id="2.60.120.200">
    <property type="match status" value="1"/>
</dbReference>
<comment type="similarity">
    <text evidence="1">Belongs to the glycosyl hydrolase 16 family.</text>
</comment>
<reference evidence="3 4" key="1">
    <citation type="journal article" date="2019" name="Int. J. Syst. Evol. Microbiol.">
        <title>The Global Catalogue of Microorganisms (GCM) 10K type strain sequencing project: providing services to taxonomists for standard genome sequencing and annotation.</title>
        <authorList>
            <consortium name="The Broad Institute Genomics Platform"/>
            <consortium name="The Broad Institute Genome Sequencing Center for Infectious Disease"/>
            <person name="Wu L."/>
            <person name="Ma J."/>
        </authorList>
    </citation>
    <scope>NUCLEOTIDE SEQUENCE [LARGE SCALE GENOMIC DNA]</scope>
    <source>
        <strain evidence="3 4">CGMCC 1.3239</strain>
    </source>
</reference>
<feature type="domain" description="GH16" evidence="2">
    <location>
        <begin position="18"/>
        <end position="281"/>
    </location>
</feature>
<name>A0ABD5S802_9EURY</name>
<evidence type="ECO:0000256" key="1">
    <source>
        <dbReference type="ARBA" id="ARBA00006865"/>
    </source>
</evidence>
<dbReference type="RefSeq" id="WP_379779389.1">
    <property type="nucleotide sequence ID" value="NZ_JBHSWW010000027.1"/>
</dbReference>
<dbReference type="SUPFAM" id="SSF49899">
    <property type="entry name" value="Concanavalin A-like lectins/glucanases"/>
    <property type="match status" value="1"/>
</dbReference>
<proteinExistence type="inferred from homology"/>
<accession>A0ABD5S802</accession>
<dbReference type="PANTHER" id="PTHR10963">
    <property type="entry name" value="GLYCOSYL HYDROLASE-RELATED"/>
    <property type="match status" value="1"/>
</dbReference>
<dbReference type="PROSITE" id="PS51762">
    <property type="entry name" value="GH16_2"/>
    <property type="match status" value="1"/>
</dbReference>